<reference evidence="6" key="1">
    <citation type="submission" date="2022-01" db="EMBL/GenBank/DDBJ databases">
        <title>PSI-footprinting approach for the identification of protein synthesis inhibitor producers.</title>
        <authorList>
            <person name="Handel F."/>
            <person name="Kulik A."/>
            <person name="Wex K.W."/>
            <person name="Berscheid A."/>
            <person name="Saur J.S."/>
            <person name="Winkler A."/>
            <person name="Wibberg D."/>
            <person name="Kalinowski J."/>
            <person name="Broetz-Oesterhelt H."/>
            <person name="Mast Y."/>
        </authorList>
    </citation>
    <scope>NUCLEOTIDE SEQUENCE</scope>
    <source>
        <strain evidence="6">KNN 49.3e</strain>
    </source>
</reference>
<dbReference type="SUPFAM" id="SSF46689">
    <property type="entry name" value="Homeodomain-like"/>
    <property type="match status" value="1"/>
</dbReference>
<dbReference type="InterPro" id="IPR009057">
    <property type="entry name" value="Homeodomain-like_sf"/>
</dbReference>
<proteinExistence type="predicted"/>
<accession>A0ABY4NU51</accession>
<evidence type="ECO:0000256" key="1">
    <source>
        <dbReference type="ARBA" id="ARBA00023015"/>
    </source>
</evidence>
<dbReference type="Proteomes" id="UP000830158">
    <property type="component" value="Chromosome"/>
</dbReference>
<dbReference type="EMBL" id="CP091196">
    <property type="protein sequence ID" value="UQS23561.1"/>
    <property type="molecule type" value="Genomic_DNA"/>
</dbReference>
<dbReference type="Gene3D" id="1.10.357.10">
    <property type="entry name" value="Tetracycline Repressor, domain 2"/>
    <property type="match status" value="1"/>
</dbReference>
<keyword evidence="7" id="KW-1185">Reference proteome</keyword>
<feature type="DNA-binding region" description="H-T-H motif" evidence="4">
    <location>
        <begin position="35"/>
        <end position="54"/>
    </location>
</feature>
<feature type="domain" description="HTH tetR-type" evidence="5">
    <location>
        <begin position="12"/>
        <end position="72"/>
    </location>
</feature>
<evidence type="ECO:0000313" key="6">
    <source>
        <dbReference type="EMBL" id="UQS23561.1"/>
    </source>
</evidence>
<protein>
    <submittedName>
        <fullName evidence="6">TetR/AcrR family transcriptional regulator</fullName>
    </submittedName>
</protein>
<keyword evidence="3" id="KW-0804">Transcription</keyword>
<evidence type="ECO:0000259" key="5">
    <source>
        <dbReference type="PROSITE" id="PS50977"/>
    </source>
</evidence>
<organism evidence="6 7">
    <name type="scientific">Amycolatopsis thermalba</name>
    <dbReference type="NCBI Taxonomy" id="944492"/>
    <lineage>
        <taxon>Bacteria</taxon>
        <taxon>Bacillati</taxon>
        <taxon>Actinomycetota</taxon>
        <taxon>Actinomycetes</taxon>
        <taxon>Pseudonocardiales</taxon>
        <taxon>Pseudonocardiaceae</taxon>
        <taxon>Amycolatopsis</taxon>
    </lineage>
</organism>
<gene>
    <name evidence="6" type="ORF">L1857_12380</name>
</gene>
<evidence type="ECO:0000256" key="4">
    <source>
        <dbReference type="PROSITE-ProRule" id="PRU00335"/>
    </source>
</evidence>
<sequence length="198" mass="21833">MTEATTGSTRAQITRAALLDAAREVFVASGYEDAKLVDIADRAGASIGSLYHHFTAKSDLWITLYDEYTRRQQHRSARAFRSALAAGEEDALRLFIAGTRAYLEGCWEERQLARIFLSGSGPAGFGLLTRQRFREWLHANSTLVNGHERPLSDMLVLCLTAMATEAGREVAAAPSKAKARKMIDEVLELMGHLYPGSE</sequence>
<dbReference type="PANTHER" id="PTHR30055:SF234">
    <property type="entry name" value="HTH-TYPE TRANSCRIPTIONAL REGULATOR BETI"/>
    <property type="match status" value="1"/>
</dbReference>
<dbReference type="PANTHER" id="PTHR30055">
    <property type="entry name" value="HTH-TYPE TRANSCRIPTIONAL REGULATOR RUTR"/>
    <property type="match status" value="1"/>
</dbReference>
<evidence type="ECO:0000313" key="7">
    <source>
        <dbReference type="Proteomes" id="UP000830158"/>
    </source>
</evidence>
<dbReference type="RefSeq" id="WP_094004818.1">
    <property type="nucleotide sequence ID" value="NZ_CP091196.1"/>
</dbReference>
<dbReference type="PROSITE" id="PS50977">
    <property type="entry name" value="HTH_TETR_2"/>
    <property type="match status" value="1"/>
</dbReference>
<keyword evidence="1" id="KW-0805">Transcription regulation</keyword>
<keyword evidence="2 4" id="KW-0238">DNA-binding</keyword>
<dbReference type="InterPro" id="IPR001647">
    <property type="entry name" value="HTH_TetR"/>
</dbReference>
<name>A0ABY4NU51_9PSEU</name>
<dbReference type="Pfam" id="PF00440">
    <property type="entry name" value="TetR_N"/>
    <property type="match status" value="1"/>
</dbReference>
<evidence type="ECO:0000256" key="2">
    <source>
        <dbReference type="ARBA" id="ARBA00023125"/>
    </source>
</evidence>
<dbReference type="PRINTS" id="PR00455">
    <property type="entry name" value="HTHTETR"/>
</dbReference>
<dbReference type="InterPro" id="IPR050109">
    <property type="entry name" value="HTH-type_TetR-like_transc_reg"/>
</dbReference>
<evidence type="ECO:0000256" key="3">
    <source>
        <dbReference type="ARBA" id="ARBA00023163"/>
    </source>
</evidence>